<feature type="compositionally biased region" description="Basic residues" evidence="1">
    <location>
        <begin position="8"/>
        <end position="19"/>
    </location>
</feature>
<proteinExistence type="predicted"/>
<evidence type="ECO:0000313" key="3">
    <source>
        <dbReference type="Proteomes" id="UP000299102"/>
    </source>
</evidence>
<dbReference type="AlphaFoldDB" id="A0A4C1T6C7"/>
<organism evidence="2 3">
    <name type="scientific">Eumeta variegata</name>
    <name type="common">Bagworm moth</name>
    <name type="synonym">Eumeta japonica</name>
    <dbReference type="NCBI Taxonomy" id="151549"/>
    <lineage>
        <taxon>Eukaryota</taxon>
        <taxon>Metazoa</taxon>
        <taxon>Ecdysozoa</taxon>
        <taxon>Arthropoda</taxon>
        <taxon>Hexapoda</taxon>
        <taxon>Insecta</taxon>
        <taxon>Pterygota</taxon>
        <taxon>Neoptera</taxon>
        <taxon>Endopterygota</taxon>
        <taxon>Lepidoptera</taxon>
        <taxon>Glossata</taxon>
        <taxon>Ditrysia</taxon>
        <taxon>Tineoidea</taxon>
        <taxon>Psychidae</taxon>
        <taxon>Oiketicinae</taxon>
        <taxon>Eumeta</taxon>
    </lineage>
</organism>
<name>A0A4C1T6C7_EUMVA</name>
<sequence length="145" mass="16284">MGPSPMNRRGRIPKRRRPGMRQVLRPVPAPANRVWKTYEYERGTQFRQPRPAPARPAATSGPRYLWLLILKVLVLRSQVIPIVLLGNDAAQCGGVLLNAVNYKRALMMGNLNILFGPAPPRPASPRVARTNATELLTRLRLSYIL</sequence>
<dbReference type="Proteomes" id="UP000299102">
    <property type="component" value="Unassembled WGS sequence"/>
</dbReference>
<dbReference type="EMBL" id="BGZK01000033">
    <property type="protein sequence ID" value="GBP09028.1"/>
    <property type="molecule type" value="Genomic_DNA"/>
</dbReference>
<accession>A0A4C1T6C7</accession>
<feature type="region of interest" description="Disordered" evidence="1">
    <location>
        <begin position="1"/>
        <end position="21"/>
    </location>
</feature>
<evidence type="ECO:0000313" key="2">
    <source>
        <dbReference type="EMBL" id="GBP09028.1"/>
    </source>
</evidence>
<reference evidence="2 3" key="1">
    <citation type="journal article" date="2019" name="Commun. Biol.">
        <title>The bagworm genome reveals a unique fibroin gene that provides high tensile strength.</title>
        <authorList>
            <person name="Kono N."/>
            <person name="Nakamura H."/>
            <person name="Ohtoshi R."/>
            <person name="Tomita M."/>
            <person name="Numata K."/>
            <person name="Arakawa K."/>
        </authorList>
    </citation>
    <scope>NUCLEOTIDE SEQUENCE [LARGE SCALE GENOMIC DNA]</scope>
</reference>
<evidence type="ECO:0000256" key="1">
    <source>
        <dbReference type="SAM" id="MobiDB-lite"/>
    </source>
</evidence>
<protein>
    <submittedName>
        <fullName evidence="2">Uncharacterized protein</fullName>
    </submittedName>
</protein>
<keyword evidence="3" id="KW-1185">Reference proteome</keyword>
<comment type="caution">
    <text evidence="2">The sequence shown here is derived from an EMBL/GenBank/DDBJ whole genome shotgun (WGS) entry which is preliminary data.</text>
</comment>
<gene>
    <name evidence="2" type="ORF">EVAR_78374_1</name>
</gene>